<keyword evidence="3" id="KW-1185">Reference proteome</keyword>
<organism evidence="2 3">
    <name type="scientific">Brachionus plicatilis</name>
    <name type="common">Marine rotifer</name>
    <name type="synonym">Brachionus muelleri</name>
    <dbReference type="NCBI Taxonomy" id="10195"/>
    <lineage>
        <taxon>Eukaryota</taxon>
        <taxon>Metazoa</taxon>
        <taxon>Spiralia</taxon>
        <taxon>Gnathifera</taxon>
        <taxon>Rotifera</taxon>
        <taxon>Eurotatoria</taxon>
        <taxon>Monogononta</taxon>
        <taxon>Pseudotrocha</taxon>
        <taxon>Ploima</taxon>
        <taxon>Brachionidae</taxon>
        <taxon>Brachionus</taxon>
    </lineage>
</organism>
<proteinExistence type="predicted"/>
<keyword evidence="1" id="KW-0732">Signal</keyword>
<dbReference type="EMBL" id="REGN01007923">
    <property type="protein sequence ID" value="RNA04908.1"/>
    <property type="molecule type" value="Genomic_DNA"/>
</dbReference>
<evidence type="ECO:0000313" key="2">
    <source>
        <dbReference type="EMBL" id="RNA04908.1"/>
    </source>
</evidence>
<evidence type="ECO:0000256" key="1">
    <source>
        <dbReference type="SAM" id="SignalP"/>
    </source>
</evidence>
<dbReference type="Proteomes" id="UP000276133">
    <property type="component" value="Unassembled WGS sequence"/>
</dbReference>
<reference evidence="2 3" key="1">
    <citation type="journal article" date="2018" name="Sci. Rep.">
        <title>Genomic signatures of local adaptation to the degree of environmental predictability in rotifers.</title>
        <authorList>
            <person name="Franch-Gras L."/>
            <person name="Hahn C."/>
            <person name="Garcia-Roger E.M."/>
            <person name="Carmona M.J."/>
            <person name="Serra M."/>
            <person name="Gomez A."/>
        </authorList>
    </citation>
    <scope>NUCLEOTIDE SEQUENCE [LARGE SCALE GENOMIC DNA]</scope>
    <source>
        <strain evidence="2">HYR1</strain>
    </source>
</reference>
<evidence type="ECO:0000313" key="3">
    <source>
        <dbReference type="Proteomes" id="UP000276133"/>
    </source>
</evidence>
<sequence length="176" mass="20377">MNLLFIILELIGNVFKNEDSDEWQINVSYESQTFSFKDYILVLSIENFNKFGWVTTRLRNVPYKTLNIPLDTSENQYLYIGKIKLVKLNLDNLEENLINYAFDKISKKRIMNLKKIIVLASTSKQKVECLNRSMLCGSVVLASLKLLVLDSDISTHSEHFCRRTTSTLNSKNIKNT</sequence>
<gene>
    <name evidence="2" type="ORF">BpHYR1_028699</name>
</gene>
<comment type="caution">
    <text evidence="2">The sequence shown here is derived from an EMBL/GenBank/DDBJ whole genome shotgun (WGS) entry which is preliminary data.</text>
</comment>
<dbReference type="AlphaFoldDB" id="A0A3M7Q1U7"/>
<name>A0A3M7Q1U7_BRAPC</name>
<accession>A0A3M7Q1U7</accession>
<feature type="chain" id="PRO_5018207792" evidence="1">
    <location>
        <begin position="17"/>
        <end position="176"/>
    </location>
</feature>
<protein>
    <submittedName>
        <fullName evidence="2">Uncharacterized protein</fullName>
    </submittedName>
</protein>
<feature type="signal peptide" evidence="1">
    <location>
        <begin position="1"/>
        <end position="16"/>
    </location>
</feature>